<feature type="compositionally biased region" description="Low complexity" evidence="1">
    <location>
        <begin position="155"/>
        <end position="166"/>
    </location>
</feature>
<keyword evidence="2" id="KW-0732">Signal</keyword>
<feature type="chain" id="PRO_5003120636" evidence="2">
    <location>
        <begin position="32"/>
        <end position="688"/>
    </location>
</feature>
<proteinExistence type="predicted"/>
<accession>D8Q8F5</accession>
<reference evidence="3 4" key="1">
    <citation type="journal article" date="2010" name="Nat. Biotechnol.">
        <title>Genome sequence of the model mushroom Schizophyllum commune.</title>
        <authorList>
            <person name="Ohm R.A."/>
            <person name="de Jong J.F."/>
            <person name="Lugones L.G."/>
            <person name="Aerts A."/>
            <person name="Kothe E."/>
            <person name="Stajich J.E."/>
            <person name="de Vries R.P."/>
            <person name="Record E."/>
            <person name="Levasseur A."/>
            <person name="Baker S.E."/>
            <person name="Bartholomew K.A."/>
            <person name="Coutinho P.M."/>
            <person name="Erdmann S."/>
            <person name="Fowler T.J."/>
            <person name="Gathman A.C."/>
            <person name="Lombard V."/>
            <person name="Henrissat B."/>
            <person name="Knabe N."/>
            <person name="Kuees U."/>
            <person name="Lilly W.W."/>
            <person name="Lindquist E."/>
            <person name="Lucas S."/>
            <person name="Magnuson J.K."/>
            <person name="Piumi F."/>
            <person name="Raudaskoski M."/>
            <person name="Salamov A."/>
            <person name="Schmutz J."/>
            <person name="Schwarze F.W.M.R."/>
            <person name="vanKuyk P.A."/>
            <person name="Horton J.S."/>
            <person name="Grigoriev I.V."/>
            <person name="Woesten H.A.B."/>
        </authorList>
    </citation>
    <scope>NUCLEOTIDE SEQUENCE [LARGE SCALE GENOMIC DNA]</scope>
    <source>
        <strain evidence="4">H4-8 / FGSC 9210</strain>
    </source>
</reference>
<feature type="compositionally biased region" description="Polar residues" evidence="1">
    <location>
        <begin position="314"/>
        <end position="327"/>
    </location>
</feature>
<dbReference type="EMBL" id="GL377308">
    <property type="protein sequence ID" value="EFI95055.1"/>
    <property type="molecule type" value="Genomic_DNA"/>
</dbReference>
<feature type="compositionally biased region" description="Basic and acidic residues" evidence="1">
    <location>
        <begin position="452"/>
        <end position="468"/>
    </location>
</feature>
<dbReference type="VEuPathDB" id="FungiDB:SCHCODRAFT_01098423"/>
<evidence type="ECO:0000256" key="2">
    <source>
        <dbReference type="SAM" id="SignalP"/>
    </source>
</evidence>
<dbReference type="GeneID" id="9591379"/>
<feature type="region of interest" description="Disordered" evidence="1">
    <location>
        <begin position="85"/>
        <end position="104"/>
    </location>
</feature>
<feature type="compositionally biased region" description="Low complexity" evidence="1">
    <location>
        <begin position="415"/>
        <end position="426"/>
    </location>
</feature>
<evidence type="ECO:0000313" key="3">
    <source>
        <dbReference type="EMBL" id="EFI95055.1"/>
    </source>
</evidence>
<gene>
    <name evidence="3" type="ORF">SCHCODRAFT_110242</name>
</gene>
<feature type="compositionally biased region" description="Basic and acidic residues" evidence="1">
    <location>
        <begin position="91"/>
        <end position="104"/>
    </location>
</feature>
<feature type="non-terminal residue" evidence="3">
    <location>
        <position position="688"/>
    </location>
</feature>
<name>D8Q8F5_SCHCM</name>
<evidence type="ECO:0000313" key="4">
    <source>
        <dbReference type="Proteomes" id="UP000007431"/>
    </source>
</evidence>
<dbReference type="PROSITE" id="PS51257">
    <property type="entry name" value="PROKAR_LIPOPROTEIN"/>
    <property type="match status" value="1"/>
</dbReference>
<evidence type="ECO:0000256" key="1">
    <source>
        <dbReference type="SAM" id="MobiDB-lite"/>
    </source>
</evidence>
<organism evidence="4">
    <name type="scientific">Schizophyllum commune (strain H4-8 / FGSC 9210)</name>
    <name type="common">Split gill fungus</name>
    <dbReference type="NCBI Taxonomy" id="578458"/>
    <lineage>
        <taxon>Eukaryota</taxon>
        <taxon>Fungi</taxon>
        <taxon>Dikarya</taxon>
        <taxon>Basidiomycota</taxon>
        <taxon>Agaricomycotina</taxon>
        <taxon>Agaricomycetes</taxon>
        <taxon>Agaricomycetidae</taxon>
        <taxon>Agaricales</taxon>
        <taxon>Schizophyllaceae</taxon>
        <taxon>Schizophyllum</taxon>
    </lineage>
</organism>
<feature type="compositionally biased region" description="Basic and acidic residues" evidence="1">
    <location>
        <begin position="427"/>
        <end position="439"/>
    </location>
</feature>
<dbReference type="OMA" id="DHAPRTE"/>
<feature type="compositionally biased region" description="Low complexity" evidence="1">
    <location>
        <begin position="351"/>
        <end position="375"/>
    </location>
</feature>
<protein>
    <submittedName>
        <fullName evidence="3">Uncharacterized protein</fullName>
    </submittedName>
</protein>
<feature type="region of interest" description="Disordered" evidence="1">
    <location>
        <begin position="295"/>
        <end position="518"/>
    </location>
</feature>
<feature type="signal peptide" evidence="2">
    <location>
        <begin position="1"/>
        <end position="31"/>
    </location>
</feature>
<dbReference type="AlphaFoldDB" id="D8Q8F5"/>
<feature type="region of interest" description="Disordered" evidence="1">
    <location>
        <begin position="114"/>
        <end position="140"/>
    </location>
</feature>
<dbReference type="Proteomes" id="UP000007431">
    <property type="component" value="Unassembled WGS sequence"/>
</dbReference>
<keyword evidence="4" id="KW-1185">Reference proteome</keyword>
<dbReference type="HOGENOM" id="CLU_400176_0_0_1"/>
<feature type="compositionally biased region" description="Polar residues" evidence="1">
    <location>
        <begin position="114"/>
        <end position="132"/>
    </location>
</feature>
<sequence length="688" mass="72771">MRSGMRPPTSRAHFLRLAVLDLACACPQSAALSCLPPSPPRLYSPTATAHLAPLASPYHLTLRSCALPEELPPIAREYASPPALVPPAPKFDAHRRERRSRECSLPRRALHFLTNPTATRRAQEKTLGSPTNPLLLFSPDHRPQQARINGRLRMPRAARTSPSTSSPFPPSSGARAQPRECARRRPIAVVWAPYRALPPPWLPLRTRPRQQRINGGRRAGAPTAAASRATADACGAIIRGGEPGGCLLHWAQPGDVPGSFREAVAVQAGHTHRFSKDWRTYVGYFLKSTTSTGASDLVGNKWEASSDEPPPSTLPTRQDWATANTSAWEEDEVDPYLDPRFGAPEDKAPPSATTTLSTAASSAAARRTAEGSTRAPAVSSGQSSTTTPSTPPTVNPQANSAGRSGRPSRDHPAQSRTSQLSTSSSHLQRECETAAEDHQPPAWESQSAVANARDRVTDSRGESAREGEGQAAIHADSPVAALSRPSIELANRRAAPGTNLRESRTGSNESQAGPSSVASSSAFVRIRLTLLAPAVDVGRLADLATVMNRAGITRDALVRTSPNGREFVARFANAEQSARAVAHLPTLSTEEAEMDATVMPATEAETLIASATIIGETGPADPDAMEVDAGSQLPVFPELAHPFTAVPPSSGGAPMGGFAPTPFFGSSTFPPRCVTAMADDALGFAAPT</sequence>
<dbReference type="InParanoid" id="D8Q8F5"/>
<dbReference type="KEGG" id="scm:SCHCO_01098423"/>
<feature type="region of interest" description="Disordered" evidence="1">
    <location>
        <begin position="153"/>
        <end position="181"/>
    </location>
</feature>